<dbReference type="Gene3D" id="1.10.10.10">
    <property type="entry name" value="Winged helix-like DNA-binding domain superfamily/Winged helix DNA-binding domain"/>
    <property type="match status" value="1"/>
</dbReference>
<dbReference type="Pfam" id="PF08350">
    <property type="entry name" value="FilR1_middle"/>
    <property type="match status" value="1"/>
</dbReference>
<dbReference type="InterPro" id="IPR036390">
    <property type="entry name" value="WH_DNA-bd_sf"/>
</dbReference>
<feature type="domain" description="HVO-A0261-like N-terminal" evidence="2">
    <location>
        <begin position="2"/>
        <end position="85"/>
    </location>
</feature>
<dbReference type="InterPro" id="IPR036388">
    <property type="entry name" value="WH-like_DNA-bd_sf"/>
</dbReference>
<dbReference type="Pfam" id="PF25213">
    <property type="entry name" value="HVO_A0261_N"/>
    <property type="match status" value="1"/>
</dbReference>
<feature type="domain" description="Methanogenesis regulatory protein FilR1 middle" evidence="1">
    <location>
        <begin position="119"/>
        <end position="247"/>
    </location>
</feature>
<protein>
    <submittedName>
        <fullName evidence="3">Helix-turn-helix transcriptional regulator</fullName>
    </submittedName>
</protein>
<dbReference type="CDD" id="cd00090">
    <property type="entry name" value="HTH_ARSR"/>
    <property type="match status" value="1"/>
</dbReference>
<comment type="caution">
    <text evidence="3">The sequence shown here is derived from an EMBL/GenBank/DDBJ whole genome shotgun (WGS) entry which is preliminary data.</text>
</comment>
<evidence type="ECO:0000259" key="2">
    <source>
        <dbReference type="Pfam" id="PF25213"/>
    </source>
</evidence>
<reference evidence="3 4" key="1">
    <citation type="journal article" date="2019" name="Int. J. Syst. Evol. Microbiol.">
        <title>The Global Catalogue of Microorganisms (GCM) 10K type strain sequencing project: providing services to taxonomists for standard genome sequencing and annotation.</title>
        <authorList>
            <consortium name="The Broad Institute Genomics Platform"/>
            <consortium name="The Broad Institute Genome Sequencing Center for Infectious Disease"/>
            <person name="Wu L."/>
            <person name="Ma J."/>
        </authorList>
    </citation>
    <scope>NUCLEOTIDE SEQUENCE [LARGE SCALE GENOMIC DNA]</scope>
    <source>
        <strain evidence="3 4">PSRA2</strain>
    </source>
</reference>
<dbReference type="InterPro" id="IPR011991">
    <property type="entry name" value="ArsR-like_HTH"/>
</dbReference>
<keyword evidence="4" id="KW-1185">Reference proteome</keyword>
<evidence type="ECO:0000313" key="3">
    <source>
        <dbReference type="EMBL" id="MFC6837721.1"/>
    </source>
</evidence>
<dbReference type="AlphaFoldDB" id="A0ABD5UHZ5"/>
<name>A0ABD5UHZ5_9EURY</name>
<dbReference type="InterPro" id="IPR013561">
    <property type="entry name" value="FilR1_middle_dom"/>
</dbReference>
<sequence length="253" mass="27556">MDETEWLVSVVRRAPLLAALRTEPHDRRDLQAALDVSKPTVHRATRSLADHGLVERENGHYRLTAAGHVVAERVDDLARAGRAARRLDPLLEVVDPEALGLRVEHFAGATVTSAAPGTPYRPVERFMSLVEGTDSLRGFDTATVAPMHVEGIYERIVDGMETDIVYLPSVVESILESNPERGAAAVESGNLTLSVHEAVPCGLALFDERVGVGGYDPETGTLSVFVDTDDPAAYEWGEALYERYREESTPLVG</sequence>
<organism evidence="3 4">
    <name type="scientific">Halomarina ordinaria</name>
    <dbReference type="NCBI Taxonomy" id="3033939"/>
    <lineage>
        <taxon>Archaea</taxon>
        <taxon>Methanobacteriati</taxon>
        <taxon>Methanobacteriota</taxon>
        <taxon>Stenosarchaea group</taxon>
        <taxon>Halobacteria</taxon>
        <taxon>Halobacteriales</taxon>
        <taxon>Natronomonadaceae</taxon>
        <taxon>Halomarina</taxon>
    </lineage>
</organism>
<dbReference type="EMBL" id="JBHSXM010000001">
    <property type="protein sequence ID" value="MFC6837721.1"/>
    <property type="molecule type" value="Genomic_DNA"/>
</dbReference>
<dbReference type="Proteomes" id="UP001596406">
    <property type="component" value="Unassembled WGS sequence"/>
</dbReference>
<proteinExistence type="predicted"/>
<gene>
    <name evidence="3" type="ORF">ACFQHK_14595</name>
</gene>
<evidence type="ECO:0000259" key="1">
    <source>
        <dbReference type="Pfam" id="PF08350"/>
    </source>
</evidence>
<evidence type="ECO:0000313" key="4">
    <source>
        <dbReference type="Proteomes" id="UP001596406"/>
    </source>
</evidence>
<dbReference type="SUPFAM" id="SSF46785">
    <property type="entry name" value="Winged helix' DNA-binding domain"/>
    <property type="match status" value="1"/>
</dbReference>
<accession>A0ABD5UHZ5</accession>
<dbReference type="RefSeq" id="WP_304449384.1">
    <property type="nucleotide sequence ID" value="NZ_JARRAH010000001.1"/>
</dbReference>
<dbReference type="InterPro" id="IPR057527">
    <property type="entry name" value="HVO_A0261-like_N"/>
</dbReference>